<dbReference type="Proteomes" id="UP000318578">
    <property type="component" value="Unassembled WGS sequence"/>
</dbReference>
<sequence length="136" mass="15890">MSNYPLLDLFLTMLWFFLWIMWFMLLFRVIADVFRDDHLSGWAKAGWTVFVCILPFLGVFVYLIARGRGMGERQYERAQRQEQAFRSYVQDAAREPQPPSAGPDRVGELERLAGLRNHGDLTEDEYQRAKSKLLAV</sequence>
<gene>
    <name evidence="9" type="ORF">FNH06_00090</name>
</gene>
<feature type="transmembrane region" description="Helical" evidence="6">
    <location>
        <begin position="7"/>
        <end position="25"/>
    </location>
</feature>
<accession>A0A558ANQ2</accession>
<feature type="domain" description="Cardiolipin synthase N-terminal" evidence="8">
    <location>
        <begin position="20"/>
        <end position="66"/>
    </location>
</feature>
<comment type="subcellular location">
    <subcellularLocation>
        <location evidence="1">Cell membrane</location>
        <topology evidence="1">Multi-pass membrane protein</topology>
    </subcellularLocation>
</comment>
<dbReference type="EMBL" id="VJZA01000001">
    <property type="protein sequence ID" value="TVT25881.1"/>
    <property type="molecule type" value="Genomic_DNA"/>
</dbReference>
<evidence type="ECO:0000259" key="8">
    <source>
        <dbReference type="Pfam" id="PF13396"/>
    </source>
</evidence>
<reference evidence="9 10" key="1">
    <citation type="submission" date="2019-07" db="EMBL/GenBank/DDBJ databases">
        <title>New species of Amycolatopsis and Streptomyces.</title>
        <authorList>
            <person name="Duangmal K."/>
            <person name="Teo W.F.A."/>
            <person name="Lipun K."/>
        </authorList>
    </citation>
    <scope>NUCLEOTIDE SEQUENCE [LARGE SCALE GENOMIC DNA]</scope>
    <source>
        <strain evidence="9 10">JCM 30562</strain>
    </source>
</reference>
<dbReference type="InterPro" id="IPR018649">
    <property type="entry name" value="SHOCT"/>
</dbReference>
<evidence type="ECO:0000313" key="9">
    <source>
        <dbReference type="EMBL" id="TVT25881.1"/>
    </source>
</evidence>
<keyword evidence="10" id="KW-1185">Reference proteome</keyword>
<keyword evidence="5 6" id="KW-0472">Membrane</keyword>
<evidence type="ECO:0000259" key="7">
    <source>
        <dbReference type="Pfam" id="PF09851"/>
    </source>
</evidence>
<comment type="caution">
    <text evidence="9">The sequence shown here is derived from an EMBL/GenBank/DDBJ whole genome shotgun (WGS) entry which is preliminary data.</text>
</comment>
<evidence type="ECO:0000256" key="3">
    <source>
        <dbReference type="ARBA" id="ARBA00022692"/>
    </source>
</evidence>
<evidence type="ECO:0000256" key="4">
    <source>
        <dbReference type="ARBA" id="ARBA00022989"/>
    </source>
</evidence>
<dbReference type="GO" id="GO:0005886">
    <property type="term" value="C:plasma membrane"/>
    <property type="evidence" value="ECO:0007669"/>
    <property type="project" value="UniProtKB-SubCell"/>
</dbReference>
<proteinExistence type="predicted"/>
<evidence type="ECO:0000313" key="10">
    <source>
        <dbReference type="Proteomes" id="UP000318578"/>
    </source>
</evidence>
<protein>
    <submittedName>
        <fullName evidence="9">SHOCT domain-containing protein</fullName>
    </submittedName>
</protein>
<organism evidence="9 10">
    <name type="scientific">Amycolatopsis acidiphila</name>
    <dbReference type="NCBI Taxonomy" id="715473"/>
    <lineage>
        <taxon>Bacteria</taxon>
        <taxon>Bacillati</taxon>
        <taxon>Actinomycetota</taxon>
        <taxon>Actinomycetes</taxon>
        <taxon>Pseudonocardiales</taxon>
        <taxon>Pseudonocardiaceae</taxon>
        <taxon>Amycolatopsis</taxon>
    </lineage>
</organism>
<dbReference type="OrthoDB" id="7596142at2"/>
<keyword evidence="4 6" id="KW-1133">Transmembrane helix</keyword>
<dbReference type="Pfam" id="PF13396">
    <property type="entry name" value="PLDc_N"/>
    <property type="match status" value="1"/>
</dbReference>
<dbReference type="Pfam" id="PF09851">
    <property type="entry name" value="SHOCT"/>
    <property type="match status" value="1"/>
</dbReference>
<dbReference type="AlphaFoldDB" id="A0A558ANQ2"/>
<evidence type="ECO:0000256" key="1">
    <source>
        <dbReference type="ARBA" id="ARBA00004651"/>
    </source>
</evidence>
<name>A0A558ANQ2_9PSEU</name>
<dbReference type="RefSeq" id="WP_144631664.1">
    <property type="nucleotide sequence ID" value="NZ_BNAX01000008.1"/>
</dbReference>
<feature type="transmembrane region" description="Helical" evidence="6">
    <location>
        <begin position="45"/>
        <end position="65"/>
    </location>
</feature>
<feature type="domain" description="SHOCT" evidence="7">
    <location>
        <begin position="108"/>
        <end position="134"/>
    </location>
</feature>
<evidence type="ECO:0000256" key="5">
    <source>
        <dbReference type="ARBA" id="ARBA00023136"/>
    </source>
</evidence>
<dbReference type="InterPro" id="IPR027379">
    <property type="entry name" value="CLS_N"/>
</dbReference>
<keyword evidence="2" id="KW-1003">Cell membrane</keyword>
<evidence type="ECO:0000256" key="6">
    <source>
        <dbReference type="SAM" id="Phobius"/>
    </source>
</evidence>
<keyword evidence="3 6" id="KW-0812">Transmembrane</keyword>
<evidence type="ECO:0000256" key="2">
    <source>
        <dbReference type="ARBA" id="ARBA00022475"/>
    </source>
</evidence>